<keyword evidence="3" id="KW-1185">Reference proteome</keyword>
<sequence length="264" mass="29672">MRFSLFIITVFLFSCNKQDVHPVEIIGHAGNGLKNPSSIYHANSLEAVELALGTAGVLGVEIDLQLSADNELWLLHDRKLETETTGSGCISEATFETLKKVRFKTVNKERLVRLSDLNFGLYSGKTLYLDIRHYNGCTEALIDQSRIIDALHPIIEAWGTVHFIVTTNHKPWLNGFAAQGWTVYSDIESMSEFQELQHYNLNFHGIMIRNSAAGKDDVTRIQSENKKVILFDIRAPKPIRQALKKHPEGILVDDIKAALIEKSS</sequence>
<protein>
    <recommendedName>
        <fullName evidence="1">GP-PDE domain-containing protein</fullName>
    </recommendedName>
</protein>
<evidence type="ECO:0000313" key="2">
    <source>
        <dbReference type="EMBL" id="MBC9810995.1"/>
    </source>
</evidence>
<dbReference type="PROSITE" id="PS51704">
    <property type="entry name" value="GP_PDE"/>
    <property type="match status" value="1"/>
</dbReference>
<dbReference type="GO" id="GO:0006629">
    <property type="term" value="P:lipid metabolic process"/>
    <property type="evidence" value="ECO:0007669"/>
    <property type="project" value="InterPro"/>
</dbReference>
<dbReference type="SUPFAM" id="SSF51695">
    <property type="entry name" value="PLC-like phosphodiesterases"/>
    <property type="match status" value="1"/>
</dbReference>
<dbReference type="GO" id="GO:0008081">
    <property type="term" value="F:phosphoric diester hydrolase activity"/>
    <property type="evidence" value="ECO:0007669"/>
    <property type="project" value="InterPro"/>
</dbReference>
<evidence type="ECO:0000259" key="1">
    <source>
        <dbReference type="PROSITE" id="PS51704"/>
    </source>
</evidence>
<dbReference type="Pfam" id="PF03009">
    <property type="entry name" value="GDPD"/>
    <property type="match status" value="1"/>
</dbReference>
<dbReference type="Proteomes" id="UP000652681">
    <property type="component" value="Unassembled WGS sequence"/>
</dbReference>
<dbReference type="Gene3D" id="3.20.20.190">
    <property type="entry name" value="Phosphatidylinositol (PI) phosphodiesterase"/>
    <property type="match status" value="1"/>
</dbReference>
<comment type="caution">
    <text evidence="2">The sequence shown here is derived from an EMBL/GenBank/DDBJ whole genome shotgun (WGS) entry which is preliminary data.</text>
</comment>
<dbReference type="PANTHER" id="PTHR46211:SF14">
    <property type="entry name" value="GLYCEROPHOSPHODIESTER PHOSPHODIESTERASE"/>
    <property type="match status" value="1"/>
</dbReference>
<evidence type="ECO:0000313" key="3">
    <source>
        <dbReference type="Proteomes" id="UP000652681"/>
    </source>
</evidence>
<dbReference type="AlphaFoldDB" id="A0A8J6PHH7"/>
<dbReference type="InterPro" id="IPR030395">
    <property type="entry name" value="GP_PDE_dom"/>
</dbReference>
<name>A0A8J6PHH7_9FLAO</name>
<dbReference type="InterPro" id="IPR017946">
    <property type="entry name" value="PLC-like_Pdiesterase_TIM-brl"/>
</dbReference>
<dbReference type="PROSITE" id="PS51257">
    <property type="entry name" value="PROKAR_LIPOPROTEIN"/>
    <property type="match status" value="1"/>
</dbReference>
<feature type="domain" description="GP-PDE" evidence="1">
    <location>
        <begin position="23"/>
        <end position="262"/>
    </location>
</feature>
<organism evidence="2 3">
    <name type="scientific">Taishania pollutisoli</name>
    <dbReference type="NCBI Taxonomy" id="2766479"/>
    <lineage>
        <taxon>Bacteria</taxon>
        <taxon>Pseudomonadati</taxon>
        <taxon>Bacteroidota</taxon>
        <taxon>Flavobacteriia</taxon>
        <taxon>Flavobacteriales</taxon>
        <taxon>Crocinitomicaceae</taxon>
        <taxon>Taishania</taxon>
    </lineage>
</organism>
<dbReference type="PANTHER" id="PTHR46211">
    <property type="entry name" value="GLYCEROPHOSPHORYL DIESTER PHOSPHODIESTERASE"/>
    <property type="match status" value="1"/>
</dbReference>
<proteinExistence type="predicted"/>
<reference evidence="2" key="1">
    <citation type="submission" date="2020-09" db="EMBL/GenBank/DDBJ databases">
        <title>Taishania pollutisoli gen. nov., sp. nov., Isolated from Tetrabromobisphenol A-Contaminated Soil.</title>
        <authorList>
            <person name="Chen Q."/>
        </authorList>
    </citation>
    <scope>NUCLEOTIDE SEQUENCE</scope>
    <source>
        <strain evidence="2">CZZ-1</strain>
    </source>
</reference>
<gene>
    <name evidence="2" type="ORF">H9Y05_00760</name>
</gene>
<accession>A0A8J6PHH7</accession>
<dbReference type="RefSeq" id="WP_163492251.1">
    <property type="nucleotide sequence ID" value="NZ_JACVEL010000001.1"/>
</dbReference>
<dbReference type="EMBL" id="JACVEL010000001">
    <property type="protein sequence ID" value="MBC9810995.1"/>
    <property type="molecule type" value="Genomic_DNA"/>
</dbReference>